<proteinExistence type="inferred from homology"/>
<dbReference type="GO" id="GO:0046872">
    <property type="term" value="F:metal ion binding"/>
    <property type="evidence" value="ECO:0007669"/>
    <property type="project" value="UniProtKB-UniRule"/>
</dbReference>
<keyword evidence="1 6" id="KW-0645">Protease</keyword>
<dbReference type="InterPro" id="IPR011976">
    <property type="entry name" value="Pept_M3B_oligopep-rel"/>
</dbReference>
<keyword evidence="9" id="KW-1185">Reference proteome</keyword>
<dbReference type="EMBL" id="CP020814">
    <property type="protein sequence ID" value="ARK30558.1"/>
    <property type="molecule type" value="Genomic_DNA"/>
</dbReference>
<dbReference type="PANTHER" id="PTHR11804">
    <property type="entry name" value="PROTEASE M3 THIMET OLIGOPEPTIDASE-RELATED"/>
    <property type="match status" value="1"/>
</dbReference>
<reference evidence="8 9" key="1">
    <citation type="submission" date="2017-04" db="EMBL/GenBank/DDBJ databases">
        <title>Bacillus krulwichiae AM31D Genome sequencing and assembly.</title>
        <authorList>
            <person name="Krulwich T.A."/>
            <person name="Anastor L."/>
            <person name="Ehrlich R."/>
            <person name="Ehrlich G.D."/>
            <person name="Janto B."/>
        </authorList>
    </citation>
    <scope>NUCLEOTIDE SEQUENCE [LARGE SCALE GENOMIC DNA]</scope>
    <source>
        <strain evidence="8 9">AM31D</strain>
    </source>
</reference>
<dbReference type="Gene3D" id="1.10.1370.30">
    <property type="match status" value="1"/>
</dbReference>
<feature type="domain" description="Peptidase M3A/M3B catalytic" evidence="7">
    <location>
        <begin position="167"/>
        <end position="551"/>
    </location>
</feature>
<comment type="similarity">
    <text evidence="6">Belongs to the peptidase M3 family.</text>
</comment>
<dbReference type="InterPro" id="IPR045090">
    <property type="entry name" value="Pept_M3A_M3B"/>
</dbReference>
<organism evidence="8 9">
    <name type="scientific">Halalkalibacter krulwichiae</name>
    <dbReference type="NCBI Taxonomy" id="199441"/>
    <lineage>
        <taxon>Bacteria</taxon>
        <taxon>Bacillati</taxon>
        <taxon>Bacillota</taxon>
        <taxon>Bacilli</taxon>
        <taxon>Bacillales</taxon>
        <taxon>Bacillaceae</taxon>
        <taxon>Halalkalibacter</taxon>
    </lineage>
</organism>
<evidence type="ECO:0000256" key="4">
    <source>
        <dbReference type="ARBA" id="ARBA00022833"/>
    </source>
</evidence>
<dbReference type="NCBIfam" id="TIGR02289">
    <property type="entry name" value="M3_not_pepF"/>
    <property type="match status" value="1"/>
</dbReference>
<dbReference type="Pfam" id="PF01432">
    <property type="entry name" value="Peptidase_M3"/>
    <property type="match status" value="1"/>
</dbReference>
<dbReference type="SUPFAM" id="SSF55486">
    <property type="entry name" value="Metalloproteases ('zincins'), catalytic domain"/>
    <property type="match status" value="1"/>
</dbReference>
<dbReference type="CDD" id="cd09606">
    <property type="entry name" value="M3B_PepF"/>
    <property type="match status" value="1"/>
</dbReference>
<comment type="cofactor">
    <cofactor evidence="6">
        <name>Zn(2+)</name>
        <dbReference type="ChEBI" id="CHEBI:29105"/>
    </cofactor>
    <text evidence="6">Binds 1 zinc ion.</text>
</comment>
<dbReference type="GO" id="GO:0006518">
    <property type="term" value="P:peptide metabolic process"/>
    <property type="evidence" value="ECO:0007669"/>
    <property type="project" value="TreeGrafter"/>
</dbReference>
<evidence type="ECO:0000313" key="9">
    <source>
        <dbReference type="Proteomes" id="UP000193006"/>
    </source>
</evidence>
<dbReference type="AlphaFoldDB" id="A0A1X9MAX6"/>
<evidence type="ECO:0000259" key="7">
    <source>
        <dbReference type="Pfam" id="PF01432"/>
    </source>
</evidence>
<keyword evidence="2 6" id="KW-0479">Metal-binding</keyword>
<dbReference type="GO" id="GO:0006508">
    <property type="term" value="P:proteolysis"/>
    <property type="evidence" value="ECO:0007669"/>
    <property type="project" value="UniProtKB-KW"/>
</dbReference>
<evidence type="ECO:0000256" key="2">
    <source>
        <dbReference type="ARBA" id="ARBA00022723"/>
    </source>
</evidence>
<dbReference type="STRING" id="199441.BkAM31D_12360"/>
<sequence length="564" mass="66561">MTHFYIEKFDFNQPKEIEDAFKQLLDQPIQTLDQLKSWLKQQSDLDEALEEALSGHYIDFQCQSDSRKAKERFEHDQNVIEPMYKKYDFLLTNKLLDSPLVNQLNSDIYEQFIKRKKNAKNIFSLENVDLEVKEDALVTQYFEITGSITVIFEGEELTLSQLTPYYEDANRNKREKAVTLAAEAILLKEKDLQVIMDQLVKLRHQKAMNRNLSNYRDYMFKKYERFDYTAEDCKQLAESIRKYVKPLKEKLQKKHQQEIGVDTYKPWDRYAVPIGQSTLKPFKTSNELIEKTRTILNKLDPRFSHLLTSMNEKGMLDLNSRKGKSPGGFCSALPLSKLSFIFMNASKTHDDMITLIHEMGHCIHNDLMKDQPISDYREAPMESAELASMSMELLTMDQWNTFYEKKTELKRAMTMQLRGIIDFLPQGMVIDQFQHWMYENPKHSAQERNKQYQEIAKQLDSNYVDWSNYEKWQQTAWMRVLHIFEVPFYYIEYVIAQLGALQIYKQYRENPQQALERYKSALALGSSKSLPEVYEAAGIRFDFSETTIKELMTFLESELEVIDL</sequence>
<dbReference type="KEGG" id="bkw:BkAM31D_12360"/>
<dbReference type="EC" id="3.4.24.-" evidence="8"/>
<keyword evidence="5 6" id="KW-0482">Metalloprotease</keyword>
<dbReference type="RefSeq" id="WP_066149165.1">
    <property type="nucleotide sequence ID" value="NZ_CP020814.1"/>
</dbReference>
<accession>A0A1X9MAX6</accession>
<evidence type="ECO:0000256" key="6">
    <source>
        <dbReference type="RuleBase" id="RU003435"/>
    </source>
</evidence>
<evidence type="ECO:0000313" key="8">
    <source>
        <dbReference type="EMBL" id="ARK30558.1"/>
    </source>
</evidence>
<dbReference type="Proteomes" id="UP000193006">
    <property type="component" value="Chromosome"/>
</dbReference>
<gene>
    <name evidence="8" type="primary">pepF1_2</name>
    <name evidence="8" type="ORF">BkAM31D_12360</name>
</gene>
<protein>
    <submittedName>
        <fullName evidence="8">Oligoendopeptidase F, plasmid</fullName>
        <ecNumber evidence="8">3.4.24.-</ecNumber>
    </submittedName>
</protein>
<name>A0A1X9MAX6_9BACI</name>
<keyword evidence="4 6" id="KW-0862">Zinc</keyword>
<dbReference type="PANTHER" id="PTHR11804:SF48">
    <property type="entry name" value="PUTATIVE-RELATED"/>
    <property type="match status" value="1"/>
</dbReference>
<evidence type="ECO:0000256" key="5">
    <source>
        <dbReference type="ARBA" id="ARBA00023049"/>
    </source>
</evidence>
<evidence type="ECO:0000256" key="1">
    <source>
        <dbReference type="ARBA" id="ARBA00022670"/>
    </source>
</evidence>
<dbReference type="InterPro" id="IPR001567">
    <property type="entry name" value="Pept_M3A_M3B_dom"/>
</dbReference>
<dbReference type="GO" id="GO:0004222">
    <property type="term" value="F:metalloendopeptidase activity"/>
    <property type="evidence" value="ECO:0007669"/>
    <property type="project" value="InterPro"/>
</dbReference>
<evidence type="ECO:0000256" key="3">
    <source>
        <dbReference type="ARBA" id="ARBA00022801"/>
    </source>
</evidence>
<keyword evidence="3 6" id="KW-0378">Hydrolase</keyword>